<accession>A0A1M4Y0R9</accession>
<keyword evidence="1" id="KW-0472">Membrane</keyword>
<dbReference type="AlphaFoldDB" id="A0A1M4Y0R9"/>
<keyword evidence="3" id="KW-1185">Reference proteome</keyword>
<name>A0A1M4Y0R9_9BACT</name>
<proteinExistence type="predicted"/>
<evidence type="ECO:0000313" key="2">
    <source>
        <dbReference type="EMBL" id="SHE99269.1"/>
    </source>
</evidence>
<sequence length="76" mass="8558">MKKRLSRVLNFFAFNLLFFALYLNFIHKDSNTPAPISAKSTTASVQGTVLVSNPEQYISKDMKPQGSVQSQKLSYN</sequence>
<feature type="transmembrane region" description="Helical" evidence="1">
    <location>
        <begin position="7"/>
        <end position="25"/>
    </location>
</feature>
<dbReference type="STRING" id="1121884.SAMN02745131_01550"/>
<keyword evidence="1" id="KW-0812">Transmembrane</keyword>
<evidence type="ECO:0000256" key="1">
    <source>
        <dbReference type="SAM" id="Phobius"/>
    </source>
</evidence>
<evidence type="ECO:0000313" key="3">
    <source>
        <dbReference type="Proteomes" id="UP000184048"/>
    </source>
</evidence>
<dbReference type="Proteomes" id="UP000184048">
    <property type="component" value="Unassembled WGS sequence"/>
</dbReference>
<dbReference type="EMBL" id="FQUU01000005">
    <property type="protein sequence ID" value="SHE99269.1"/>
    <property type="molecule type" value="Genomic_DNA"/>
</dbReference>
<dbReference type="RefSeq" id="WP_072834768.1">
    <property type="nucleotide sequence ID" value="NZ_FQUU01000005.1"/>
</dbReference>
<protein>
    <submittedName>
        <fullName evidence="2">Uncharacterized protein</fullName>
    </submittedName>
</protein>
<reference evidence="2 3" key="1">
    <citation type="submission" date="2016-11" db="EMBL/GenBank/DDBJ databases">
        <authorList>
            <person name="Jaros S."/>
            <person name="Januszkiewicz K."/>
            <person name="Wedrychowicz H."/>
        </authorList>
    </citation>
    <scope>NUCLEOTIDE SEQUENCE [LARGE SCALE GENOMIC DNA]</scope>
    <source>
        <strain evidence="2 3">DSM 18119</strain>
    </source>
</reference>
<organism evidence="2 3">
    <name type="scientific">Flavisolibacter ginsengisoli DSM 18119</name>
    <dbReference type="NCBI Taxonomy" id="1121884"/>
    <lineage>
        <taxon>Bacteria</taxon>
        <taxon>Pseudomonadati</taxon>
        <taxon>Bacteroidota</taxon>
        <taxon>Chitinophagia</taxon>
        <taxon>Chitinophagales</taxon>
        <taxon>Chitinophagaceae</taxon>
        <taxon>Flavisolibacter</taxon>
    </lineage>
</organism>
<gene>
    <name evidence="2" type="ORF">SAMN02745131_01550</name>
</gene>
<keyword evidence="1" id="KW-1133">Transmembrane helix</keyword>